<dbReference type="GO" id="GO:0008483">
    <property type="term" value="F:transaminase activity"/>
    <property type="evidence" value="ECO:0007669"/>
    <property type="project" value="UniProtKB-KW"/>
</dbReference>
<organism evidence="4 5">
    <name type="scientific">Vibrio sinensis</name>
    <dbReference type="NCBI Taxonomy" id="2302434"/>
    <lineage>
        <taxon>Bacteria</taxon>
        <taxon>Pseudomonadati</taxon>
        <taxon>Pseudomonadota</taxon>
        <taxon>Gammaproteobacteria</taxon>
        <taxon>Vibrionales</taxon>
        <taxon>Vibrionaceae</taxon>
        <taxon>Vibrio</taxon>
    </lineage>
</organism>
<dbReference type="InterPro" id="IPR015424">
    <property type="entry name" value="PyrdxlP-dep_Trfase"/>
</dbReference>
<dbReference type="Gene3D" id="3.90.1150.10">
    <property type="entry name" value="Aspartate Aminotransferase, domain 1"/>
    <property type="match status" value="1"/>
</dbReference>
<evidence type="ECO:0000256" key="1">
    <source>
        <dbReference type="ARBA" id="ARBA00022898"/>
    </source>
</evidence>
<dbReference type="InterPro" id="IPR015422">
    <property type="entry name" value="PyrdxlP-dep_Trfase_small"/>
</dbReference>
<keyword evidence="4" id="KW-0808">Transferase</keyword>
<accession>A0A3A6QU39</accession>
<dbReference type="EMBL" id="QVMU01000005">
    <property type="protein sequence ID" value="RJX72384.1"/>
    <property type="molecule type" value="Genomic_DNA"/>
</dbReference>
<dbReference type="PANTHER" id="PTHR30244:SF34">
    <property type="entry name" value="DTDP-4-AMINO-4,6-DIDEOXYGALACTOSE TRANSAMINASE"/>
    <property type="match status" value="1"/>
</dbReference>
<evidence type="ECO:0000256" key="2">
    <source>
        <dbReference type="ARBA" id="ARBA00037999"/>
    </source>
</evidence>
<reference evidence="4 5" key="1">
    <citation type="submission" date="2018-08" db="EMBL/GenBank/DDBJ databases">
        <title>Vibrio isolated from the Eastern China Marginal Seas.</title>
        <authorList>
            <person name="Li Y."/>
        </authorList>
    </citation>
    <scope>NUCLEOTIDE SEQUENCE [LARGE SCALE GENOMIC DNA]</scope>
    <source>
        <strain evidence="4 5">BEI233</strain>
    </source>
</reference>
<sequence>MVPIFRVFMPEGLEDGINKILYSGQLSYGTYTKDFEKKLQLYVGNKKLLTTSCNSVFFALKLIGIEPGDEVIASPMSCLMSTQPVKYAGAKVVWADIDPLTGSLDPKDVERKISKKTRAIIHYHWAGIPGYIDEINQIARDNKIFVIEDATESFGAEYKGNKIGNNGTDIVCFSFTPVRLPNAIDGGGLAIRDQSLFEKALLVRDLGVNRSIFRDQFGEISESCNIDVIGDSSAMNNISGFVGSSQMPYVDLLLKQQRINAERWEAYFENNSNVQFIRKRNECTPSYWAYTILSECRDELLLELRGKGIYASKVHVRNDIYSIFGRNACHLQGVNEFSRKQLNLPCGWWVEESDFDI</sequence>
<dbReference type="AlphaFoldDB" id="A0A3A6QU39"/>
<dbReference type="SUPFAM" id="SSF53383">
    <property type="entry name" value="PLP-dependent transferases"/>
    <property type="match status" value="1"/>
</dbReference>
<dbReference type="RefSeq" id="WP_120030448.1">
    <property type="nucleotide sequence ID" value="NZ_QVMU01000005.1"/>
</dbReference>
<proteinExistence type="inferred from homology"/>
<dbReference type="Gene3D" id="3.40.640.10">
    <property type="entry name" value="Type I PLP-dependent aspartate aminotransferase-like (Major domain)"/>
    <property type="match status" value="1"/>
</dbReference>
<dbReference type="PANTHER" id="PTHR30244">
    <property type="entry name" value="TRANSAMINASE"/>
    <property type="match status" value="1"/>
</dbReference>
<protein>
    <submittedName>
        <fullName evidence="4">Aminotransferase class V-fold PLP-dependent enzyme</fullName>
    </submittedName>
</protein>
<keyword evidence="1 3" id="KW-0663">Pyridoxal phosphate</keyword>
<keyword evidence="4" id="KW-0032">Aminotransferase</keyword>
<evidence type="ECO:0000313" key="4">
    <source>
        <dbReference type="EMBL" id="RJX72384.1"/>
    </source>
</evidence>
<dbReference type="InterPro" id="IPR015421">
    <property type="entry name" value="PyrdxlP-dep_Trfase_major"/>
</dbReference>
<evidence type="ECO:0000256" key="3">
    <source>
        <dbReference type="RuleBase" id="RU004508"/>
    </source>
</evidence>
<comment type="similarity">
    <text evidence="2 3">Belongs to the DegT/DnrJ/EryC1 family.</text>
</comment>
<dbReference type="GO" id="GO:0000271">
    <property type="term" value="P:polysaccharide biosynthetic process"/>
    <property type="evidence" value="ECO:0007669"/>
    <property type="project" value="TreeGrafter"/>
</dbReference>
<gene>
    <name evidence="4" type="ORF">DZ860_08205</name>
</gene>
<comment type="caution">
    <text evidence="4">The sequence shown here is derived from an EMBL/GenBank/DDBJ whole genome shotgun (WGS) entry which is preliminary data.</text>
</comment>
<dbReference type="OrthoDB" id="9804264at2"/>
<name>A0A3A6QU39_9VIBR</name>
<dbReference type="InterPro" id="IPR000653">
    <property type="entry name" value="DegT/StrS_aminotransferase"/>
</dbReference>
<dbReference type="Pfam" id="PF01041">
    <property type="entry name" value="DegT_DnrJ_EryC1"/>
    <property type="match status" value="1"/>
</dbReference>
<evidence type="ECO:0000313" key="5">
    <source>
        <dbReference type="Proteomes" id="UP000273252"/>
    </source>
</evidence>
<dbReference type="Proteomes" id="UP000273252">
    <property type="component" value="Unassembled WGS sequence"/>
</dbReference>
<dbReference type="PIRSF" id="PIRSF000390">
    <property type="entry name" value="PLP_StrS"/>
    <property type="match status" value="1"/>
</dbReference>
<dbReference type="GO" id="GO:0030170">
    <property type="term" value="F:pyridoxal phosphate binding"/>
    <property type="evidence" value="ECO:0007669"/>
    <property type="project" value="TreeGrafter"/>
</dbReference>
<keyword evidence="5" id="KW-1185">Reference proteome</keyword>